<dbReference type="PANTHER" id="PTHR32309:SF31">
    <property type="entry name" value="CAPSULAR EXOPOLYSACCHARIDE FAMILY"/>
    <property type="match status" value="1"/>
</dbReference>
<keyword evidence="2" id="KW-1133">Transmembrane helix</keyword>
<accession>A0ABT4KVQ3</accession>
<proteinExistence type="predicted"/>
<reference evidence="3" key="1">
    <citation type="submission" date="2022-12" db="EMBL/GenBank/DDBJ databases">
        <title>Genome sequence of SJ11.</title>
        <authorList>
            <person name="Woo H."/>
        </authorList>
    </citation>
    <scope>NUCLEOTIDE SEQUENCE</scope>
    <source>
        <strain evidence="3">SJ11</strain>
    </source>
</reference>
<dbReference type="Gene3D" id="3.40.50.300">
    <property type="entry name" value="P-loop containing nucleotide triphosphate hydrolases"/>
    <property type="match status" value="1"/>
</dbReference>
<evidence type="ECO:0000313" key="4">
    <source>
        <dbReference type="Proteomes" id="UP001144341"/>
    </source>
</evidence>
<feature type="coiled-coil region" evidence="1">
    <location>
        <begin position="292"/>
        <end position="343"/>
    </location>
</feature>
<keyword evidence="2" id="KW-0812">Transmembrane</keyword>
<dbReference type="RefSeq" id="WP_269414811.1">
    <property type="nucleotide sequence ID" value="NZ_JAPWGL010000002.1"/>
</dbReference>
<dbReference type="Proteomes" id="UP001144341">
    <property type="component" value="Unassembled WGS sequence"/>
</dbReference>
<dbReference type="EMBL" id="JAPWGL010000002">
    <property type="protein sequence ID" value="MCZ4223008.1"/>
    <property type="molecule type" value="Genomic_DNA"/>
</dbReference>
<organism evidence="3 4">
    <name type="scientific">Pedobacter rhodius</name>
    <dbReference type="NCBI Taxonomy" id="3004098"/>
    <lineage>
        <taxon>Bacteria</taxon>
        <taxon>Pseudomonadati</taxon>
        <taxon>Bacteroidota</taxon>
        <taxon>Sphingobacteriia</taxon>
        <taxon>Sphingobacteriales</taxon>
        <taxon>Sphingobacteriaceae</taxon>
        <taxon>Pedobacter</taxon>
    </lineage>
</organism>
<protein>
    <submittedName>
        <fullName evidence="3">Lipopolysaccharide biosynthesis protein</fullName>
    </submittedName>
</protein>
<dbReference type="InterPro" id="IPR027417">
    <property type="entry name" value="P-loop_NTPase"/>
</dbReference>
<gene>
    <name evidence="3" type="ORF">O0931_06820</name>
</gene>
<comment type="caution">
    <text evidence="3">The sequence shown here is derived from an EMBL/GenBank/DDBJ whole genome shotgun (WGS) entry which is preliminary data.</text>
</comment>
<evidence type="ECO:0000313" key="3">
    <source>
        <dbReference type="EMBL" id="MCZ4223008.1"/>
    </source>
</evidence>
<keyword evidence="1" id="KW-0175">Coiled coil</keyword>
<dbReference type="InterPro" id="IPR050445">
    <property type="entry name" value="Bact_polysacc_biosynth/exp"/>
</dbReference>
<keyword evidence="2" id="KW-0472">Membrane</keyword>
<evidence type="ECO:0000256" key="2">
    <source>
        <dbReference type="SAM" id="Phobius"/>
    </source>
</evidence>
<dbReference type="PANTHER" id="PTHR32309">
    <property type="entry name" value="TYROSINE-PROTEIN KINASE"/>
    <property type="match status" value="1"/>
</dbReference>
<sequence>MKKVLNNLSYNLILHDLENPKISFRKYSESLDSLNAADRNVVIDLYRKKLQSNAILTLADNNGKYKLYSLVSSMGYGEDLLKKGIEISHADNSDYINIAYESENPDLSAYLVNTLATNFIQNYSREVSTNRNSSNVLLDSLLKQKEIVMNDKNAALSSFKRNKGVLNLDEQSAAVYGQITTYEAQRSETIRQIQSSQGAIAEINRKLRGADPNINGSSRADNREIVRLKSELQSANSALLDNGFKASDQKKVDSITKILQVKSNQNIDENVYDPKTSKQALFTQKTNLEIAIQQAKSSMQSIDAQLASLRAKYSGMVPFDADIQNYQREADLATKEYMTALDQYNQSRGGQINGLNMQIEQIGLPGNPEPSKRIIYLAGSGFGSFALCLGFVIVMFLLDDKILTGQQLAIATKSKTIGILNKIENNERRIREIWSDTTGNVNFELYRDMLRSLRFEINNAMDADDSKILGITSLGNDVGKTFTAYSLAYAFAMTGKKVLLIADELPVVKSDIKGLIKSLNFQTFLIKKEIHTEDLITVMNKSAARESLLEVQSIKSLKAGFDILKDEFDVILVDVNNLRDMNLAKEWLLFTEKNIAVFEYGATISETDKEYVDYIKKTPGFLGWVLNKIQLQN</sequence>
<feature type="transmembrane region" description="Helical" evidence="2">
    <location>
        <begin position="374"/>
        <end position="398"/>
    </location>
</feature>
<keyword evidence="4" id="KW-1185">Reference proteome</keyword>
<name>A0ABT4KVQ3_9SPHI</name>
<evidence type="ECO:0000256" key="1">
    <source>
        <dbReference type="SAM" id="Coils"/>
    </source>
</evidence>
<dbReference type="SUPFAM" id="SSF52540">
    <property type="entry name" value="P-loop containing nucleoside triphosphate hydrolases"/>
    <property type="match status" value="1"/>
</dbReference>